<reference evidence="4 5" key="1">
    <citation type="submission" date="2016-10" db="EMBL/GenBank/DDBJ databases">
        <authorList>
            <person name="de Groot N.N."/>
        </authorList>
    </citation>
    <scope>NUCLEOTIDE SEQUENCE [LARGE SCALE GENOMIC DNA]</scope>
    <source>
        <strain evidence="4 5">DSM 7343</strain>
    </source>
</reference>
<dbReference type="GO" id="GO:0043709">
    <property type="term" value="P:cell adhesion involved in single-species biofilm formation"/>
    <property type="evidence" value="ECO:0007669"/>
    <property type="project" value="TreeGrafter"/>
</dbReference>
<dbReference type="InterPro" id="IPR029787">
    <property type="entry name" value="Nucleotide_cyclase"/>
</dbReference>
<accession>A0A1H3VK09</accession>
<dbReference type="FunFam" id="3.30.70.270:FF:000001">
    <property type="entry name" value="Diguanylate cyclase domain protein"/>
    <property type="match status" value="1"/>
</dbReference>
<dbReference type="SUPFAM" id="SSF54427">
    <property type="entry name" value="NTF2-like"/>
    <property type="match status" value="1"/>
</dbReference>
<dbReference type="EMBL" id="FNQN01000001">
    <property type="protein sequence ID" value="SDZ74442.1"/>
    <property type="molecule type" value="Genomic_DNA"/>
</dbReference>
<dbReference type="PROSITE" id="PS50887">
    <property type="entry name" value="GGDEF"/>
    <property type="match status" value="1"/>
</dbReference>
<evidence type="ECO:0000313" key="5">
    <source>
        <dbReference type="Proteomes" id="UP000199409"/>
    </source>
</evidence>
<dbReference type="InterPro" id="IPR032710">
    <property type="entry name" value="NTF2-like_dom_sf"/>
</dbReference>
<dbReference type="AlphaFoldDB" id="A0A1H3VK09"/>
<dbReference type="InterPro" id="IPR037401">
    <property type="entry name" value="SnoaL-like"/>
</dbReference>
<dbReference type="SUPFAM" id="SSF55073">
    <property type="entry name" value="Nucleotide cyclase"/>
    <property type="match status" value="1"/>
</dbReference>
<name>A0A1H3VK09_9BACT</name>
<dbReference type="CDD" id="cd01949">
    <property type="entry name" value="GGDEF"/>
    <property type="match status" value="1"/>
</dbReference>
<dbReference type="PANTHER" id="PTHR45138">
    <property type="entry name" value="REGULATORY COMPONENTS OF SENSORY TRANSDUCTION SYSTEM"/>
    <property type="match status" value="1"/>
</dbReference>
<dbReference type="PANTHER" id="PTHR45138:SF9">
    <property type="entry name" value="DIGUANYLATE CYCLASE DGCM-RELATED"/>
    <property type="match status" value="1"/>
</dbReference>
<organism evidence="4 5">
    <name type="scientific">Desulfuromusa kysingii</name>
    <dbReference type="NCBI Taxonomy" id="37625"/>
    <lineage>
        <taxon>Bacteria</taxon>
        <taxon>Pseudomonadati</taxon>
        <taxon>Thermodesulfobacteriota</taxon>
        <taxon>Desulfuromonadia</taxon>
        <taxon>Desulfuromonadales</taxon>
        <taxon>Geopsychrobacteraceae</taxon>
        <taxon>Desulfuromusa</taxon>
    </lineage>
</organism>
<dbReference type="Proteomes" id="UP000199409">
    <property type="component" value="Unassembled WGS sequence"/>
</dbReference>
<comment type="catalytic activity">
    <reaction evidence="2">
        <text>2 GTP = 3',3'-c-di-GMP + 2 diphosphate</text>
        <dbReference type="Rhea" id="RHEA:24898"/>
        <dbReference type="ChEBI" id="CHEBI:33019"/>
        <dbReference type="ChEBI" id="CHEBI:37565"/>
        <dbReference type="ChEBI" id="CHEBI:58805"/>
        <dbReference type="EC" id="2.7.7.65"/>
    </reaction>
</comment>
<protein>
    <recommendedName>
        <fullName evidence="1">diguanylate cyclase</fullName>
        <ecNumber evidence="1">2.7.7.65</ecNumber>
    </recommendedName>
</protein>
<dbReference type="InterPro" id="IPR000160">
    <property type="entry name" value="GGDEF_dom"/>
</dbReference>
<evidence type="ECO:0000259" key="3">
    <source>
        <dbReference type="PROSITE" id="PS50887"/>
    </source>
</evidence>
<dbReference type="STRING" id="37625.SAMN05660420_00075"/>
<dbReference type="GO" id="GO:1902201">
    <property type="term" value="P:negative regulation of bacterial-type flagellum-dependent cell motility"/>
    <property type="evidence" value="ECO:0007669"/>
    <property type="project" value="TreeGrafter"/>
</dbReference>
<evidence type="ECO:0000313" key="4">
    <source>
        <dbReference type="EMBL" id="SDZ74442.1"/>
    </source>
</evidence>
<dbReference type="InterPro" id="IPR043128">
    <property type="entry name" value="Rev_trsase/Diguanyl_cyclase"/>
</dbReference>
<gene>
    <name evidence="4" type="ORF">SAMN05660420_00075</name>
</gene>
<dbReference type="Gene3D" id="3.10.450.50">
    <property type="match status" value="1"/>
</dbReference>
<dbReference type="InterPro" id="IPR050469">
    <property type="entry name" value="Diguanylate_Cyclase"/>
</dbReference>
<proteinExistence type="predicted"/>
<dbReference type="SMART" id="SM00267">
    <property type="entry name" value="GGDEF"/>
    <property type="match status" value="1"/>
</dbReference>
<dbReference type="GO" id="GO:0005886">
    <property type="term" value="C:plasma membrane"/>
    <property type="evidence" value="ECO:0007669"/>
    <property type="project" value="TreeGrafter"/>
</dbReference>
<dbReference type="Pfam" id="PF00990">
    <property type="entry name" value="GGDEF"/>
    <property type="match status" value="1"/>
</dbReference>
<dbReference type="NCBIfam" id="TIGR00254">
    <property type="entry name" value="GGDEF"/>
    <property type="match status" value="1"/>
</dbReference>
<keyword evidence="5" id="KW-1185">Reference proteome</keyword>
<evidence type="ECO:0000256" key="2">
    <source>
        <dbReference type="ARBA" id="ARBA00034247"/>
    </source>
</evidence>
<dbReference type="Pfam" id="PF13474">
    <property type="entry name" value="SnoaL_3"/>
    <property type="match status" value="1"/>
</dbReference>
<dbReference type="GO" id="GO:0052621">
    <property type="term" value="F:diguanylate cyclase activity"/>
    <property type="evidence" value="ECO:0007669"/>
    <property type="project" value="UniProtKB-EC"/>
</dbReference>
<sequence length="359" mass="40364">MGKFDKIVSHSRNGTESMSAERHRLILSLFEEYIDMYASRDDRLTAHFSDNFSGYAGSSDVLVTDIREWIGITRQDFAQVPGCIDIEMLDLSLQDLADDIVVATAFFHIHLPIPDEILSKETARLVLIFRYEETEWKIVHSGISIPYELSHDDEIYPMSRLKKRNLELEQIISARTKELAEANRLLQIQSNTDGLTNISNRRHFDHLLSQEWNRNQRSGTPLAVIMLDIDHFKSFNDLYGHLVGDHCLQSLAQGLAQSTRRVGEVVARYGGEEFVILLPNADKQAAFAVAEHIHQKVLSLAIPHATSPRGIVTVSLGVASVQPSNQQLPVELLRLADAALYRAKLAGRDCVHLQDDSSA</sequence>
<dbReference type="Gene3D" id="3.30.70.270">
    <property type="match status" value="1"/>
</dbReference>
<dbReference type="EC" id="2.7.7.65" evidence="1"/>
<feature type="domain" description="GGDEF" evidence="3">
    <location>
        <begin position="220"/>
        <end position="356"/>
    </location>
</feature>
<evidence type="ECO:0000256" key="1">
    <source>
        <dbReference type="ARBA" id="ARBA00012528"/>
    </source>
</evidence>